<gene>
    <name evidence="5" type="primary">LOC111019194</name>
</gene>
<dbReference type="PROSITE" id="PS51375">
    <property type="entry name" value="PPR"/>
    <property type="match status" value="6"/>
</dbReference>
<proteinExistence type="inferred from homology"/>
<keyword evidence="4" id="KW-1185">Reference proteome</keyword>
<dbReference type="Pfam" id="PF20431">
    <property type="entry name" value="E_motif"/>
    <property type="match status" value="1"/>
</dbReference>
<accession>A0A6J1DCC8</accession>
<name>A0A6J1DCC8_MOMCH</name>
<evidence type="ECO:0000256" key="1">
    <source>
        <dbReference type="ARBA" id="ARBA00022737"/>
    </source>
</evidence>
<dbReference type="PANTHER" id="PTHR24015:SF930">
    <property type="entry name" value="PPR CONTAINING PLANT-LIKE PROTEIN"/>
    <property type="match status" value="1"/>
</dbReference>
<dbReference type="FunFam" id="1.25.40.10:FF:000344">
    <property type="entry name" value="Pentatricopeptide repeat-containing protein"/>
    <property type="match status" value="1"/>
</dbReference>
<comment type="similarity">
    <text evidence="2">Belongs to the PPR family. PCMP-E subfamily.</text>
</comment>
<dbReference type="Proteomes" id="UP000504603">
    <property type="component" value="Unplaced"/>
</dbReference>
<feature type="repeat" description="PPR" evidence="3">
    <location>
        <begin position="67"/>
        <end position="101"/>
    </location>
</feature>
<dbReference type="Gene3D" id="1.25.40.10">
    <property type="entry name" value="Tetratricopeptide repeat domain"/>
    <property type="match status" value="4"/>
</dbReference>
<dbReference type="Pfam" id="PF01535">
    <property type="entry name" value="PPR"/>
    <property type="match status" value="4"/>
</dbReference>
<dbReference type="GO" id="GO:0003723">
    <property type="term" value="F:RNA binding"/>
    <property type="evidence" value="ECO:0007669"/>
    <property type="project" value="InterPro"/>
</dbReference>
<dbReference type="InterPro" id="IPR011990">
    <property type="entry name" value="TPR-like_helical_dom_sf"/>
</dbReference>
<reference evidence="5" key="1">
    <citation type="submission" date="2025-08" db="UniProtKB">
        <authorList>
            <consortium name="RefSeq"/>
        </authorList>
    </citation>
    <scope>IDENTIFICATION</scope>
    <source>
        <strain evidence="5">OHB3-1</strain>
    </source>
</reference>
<dbReference type="FunFam" id="1.25.40.10:FF:001175">
    <property type="entry name" value="Pentatricopeptide repeat-containing protein At1g19720"/>
    <property type="match status" value="1"/>
</dbReference>
<dbReference type="InterPro" id="IPR002885">
    <property type="entry name" value="PPR_rpt"/>
</dbReference>
<feature type="repeat" description="PPR" evidence="3">
    <location>
        <begin position="572"/>
        <end position="606"/>
    </location>
</feature>
<dbReference type="FunFam" id="1.25.40.10:FF:000196">
    <property type="entry name" value="Pentatricopeptide repeat-containing protein At4g14850"/>
    <property type="match status" value="1"/>
</dbReference>
<dbReference type="NCBIfam" id="TIGR00756">
    <property type="entry name" value="PPR"/>
    <property type="match status" value="5"/>
</dbReference>
<evidence type="ECO:0000256" key="2">
    <source>
        <dbReference type="ARBA" id="ARBA00061659"/>
    </source>
</evidence>
<dbReference type="FunFam" id="1.25.40.10:FF:000090">
    <property type="entry name" value="Pentatricopeptide repeat-containing protein, chloroplastic"/>
    <property type="match status" value="1"/>
</dbReference>
<dbReference type="GO" id="GO:0009451">
    <property type="term" value="P:RNA modification"/>
    <property type="evidence" value="ECO:0007669"/>
    <property type="project" value="InterPro"/>
</dbReference>
<keyword evidence="1" id="KW-0677">Repeat</keyword>
<dbReference type="InterPro" id="IPR046960">
    <property type="entry name" value="PPR_At4g14850-like_plant"/>
</dbReference>
<feature type="repeat" description="PPR" evidence="3">
    <location>
        <begin position="298"/>
        <end position="332"/>
    </location>
</feature>
<protein>
    <submittedName>
        <fullName evidence="5">Pentatricopeptide repeat-containing protein At2g02750</fullName>
    </submittedName>
</protein>
<dbReference type="RefSeq" id="XP_022151219.1">
    <property type="nucleotide sequence ID" value="XM_022295527.1"/>
</dbReference>
<evidence type="ECO:0000313" key="4">
    <source>
        <dbReference type="Proteomes" id="UP000504603"/>
    </source>
</evidence>
<evidence type="ECO:0000256" key="3">
    <source>
        <dbReference type="PROSITE-ProRule" id="PRU00708"/>
    </source>
</evidence>
<dbReference type="AlphaFoldDB" id="A0A6J1DCC8"/>
<dbReference type="Pfam" id="PF13041">
    <property type="entry name" value="PPR_2"/>
    <property type="match status" value="2"/>
</dbReference>
<dbReference type="InterPro" id="IPR046848">
    <property type="entry name" value="E_motif"/>
</dbReference>
<evidence type="ECO:0000313" key="5">
    <source>
        <dbReference type="RefSeq" id="XP_022151219.1"/>
    </source>
</evidence>
<dbReference type="OrthoDB" id="185373at2759"/>
<feature type="repeat" description="PPR" evidence="3">
    <location>
        <begin position="333"/>
        <end position="367"/>
    </location>
</feature>
<dbReference type="SUPFAM" id="SSF48452">
    <property type="entry name" value="TPR-like"/>
    <property type="match status" value="1"/>
</dbReference>
<dbReference type="PANTHER" id="PTHR24015">
    <property type="entry name" value="OS07G0578800 PROTEIN-RELATED"/>
    <property type="match status" value="1"/>
</dbReference>
<feature type="repeat" description="PPR" evidence="3">
    <location>
        <begin position="471"/>
        <end position="506"/>
    </location>
</feature>
<organism evidence="4 5">
    <name type="scientific">Momordica charantia</name>
    <name type="common">Bitter gourd</name>
    <name type="synonym">Balsam pear</name>
    <dbReference type="NCBI Taxonomy" id="3673"/>
    <lineage>
        <taxon>Eukaryota</taxon>
        <taxon>Viridiplantae</taxon>
        <taxon>Streptophyta</taxon>
        <taxon>Embryophyta</taxon>
        <taxon>Tracheophyta</taxon>
        <taxon>Spermatophyta</taxon>
        <taxon>Magnoliopsida</taxon>
        <taxon>eudicotyledons</taxon>
        <taxon>Gunneridae</taxon>
        <taxon>Pentapetalae</taxon>
        <taxon>rosids</taxon>
        <taxon>fabids</taxon>
        <taxon>Cucurbitales</taxon>
        <taxon>Cucurbitaceae</taxon>
        <taxon>Momordiceae</taxon>
        <taxon>Momordica</taxon>
    </lineage>
</organism>
<sequence>MKREIVRLVASGLYIEALSIYSQHHSASLRPHKFLFPPLFKACAKLNFVPQGKMLHTHLVKTGFIADVYAATALTDMYMKLLHFDDALKVFDEMPHRNLASLNAMISGFLFNGSRGEALRMVEIVNSGSLRPNSITIVNLLSGCERVAHGMQIHCWATKLGFQVDVYVATALLTMYFTCEEVGFAAKVFQEMWNKNVVSYNAYISGLLLNDMPRKVLDVFKSMMECPCGKPNSVTLASVLSACSDLSDLGFGRQVHALTVRIQNDDVMVGTALVDMYSKCGAWQWAYNVFKERKRTGNLFTWNSVIAGMMLNGQSEIAMELFELLEFQKLQPDSATWNSMISGFARLGRPVEAFKYFHRMQSAGAVPSIKSLTSLLSICADLSALRHGKEIHAQTTKRVIHLDMFLATALIDTYMKCGNFSWARRLFDQFDPKPKDTIFWNTMISGYGRNGENTCAFDIFDRMLEENVRPNAATFTSLLSICSHSGQVEKGWQLFRMMNKQYGLQPYRDHCSCMIDLLGRAGQLGKARKLLEELPEPSISSLASLLGACSLHNDSKLGEEMALRISELEPKNPLPFSILSNIYAELGRWRDVERVREMMNDKGLRKLSGISSIE</sequence>
<dbReference type="KEGG" id="mcha:111019194"/>
<feature type="repeat" description="PPR" evidence="3">
    <location>
        <begin position="436"/>
        <end position="470"/>
    </location>
</feature>
<dbReference type="GeneID" id="111019194"/>